<dbReference type="SUPFAM" id="SSF51120">
    <property type="entry name" value="beta-Roll"/>
    <property type="match status" value="2"/>
</dbReference>
<dbReference type="OrthoDB" id="733404at2"/>
<dbReference type="Proteomes" id="UP000509702">
    <property type="component" value="Chromosome"/>
</dbReference>
<dbReference type="GO" id="GO:0005576">
    <property type="term" value="C:extracellular region"/>
    <property type="evidence" value="ECO:0007669"/>
    <property type="project" value="UniProtKB-SubCell"/>
</dbReference>
<evidence type="ECO:0000313" key="4">
    <source>
        <dbReference type="EMBL" id="QKS52224.1"/>
    </source>
</evidence>
<keyword evidence="5" id="KW-1185">Reference proteome</keyword>
<dbReference type="AlphaFoldDB" id="A0A6N1ASL5"/>
<accession>A0A6N1ASL5</accession>
<feature type="domain" description="DUF5648" evidence="3">
    <location>
        <begin position="4"/>
        <end position="143"/>
    </location>
</feature>
<dbReference type="Gene3D" id="2.150.10.10">
    <property type="entry name" value="Serralysin-like metalloprotease, C-terminal"/>
    <property type="match status" value="2"/>
</dbReference>
<dbReference type="InterPro" id="IPR043708">
    <property type="entry name" value="DUF5648"/>
</dbReference>
<dbReference type="KEGG" id="aoz:HUE56_17610"/>
<organism evidence="4 5">
    <name type="scientific">Azospirillum oryzae</name>
    <dbReference type="NCBI Taxonomy" id="286727"/>
    <lineage>
        <taxon>Bacteria</taxon>
        <taxon>Pseudomonadati</taxon>
        <taxon>Pseudomonadota</taxon>
        <taxon>Alphaproteobacteria</taxon>
        <taxon>Rhodospirillales</taxon>
        <taxon>Azospirillaceae</taxon>
        <taxon>Azospirillum</taxon>
    </lineage>
</organism>
<comment type="subcellular location">
    <subcellularLocation>
        <location evidence="1">Secreted</location>
    </subcellularLocation>
</comment>
<evidence type="ECO:0000313" key="5">
    <source>
        <dbReference type="Proteomes" id="UP000509702"/>
    </source>
</evidence>
<name>A0A6N1ASL5_9PROT</name>
<evidence type="ECO:0000256" key="1">
    <source>
        <dbReference type="ARBA" id="ARBA00004613"/>
    </source>
</evidence>
<proteinExistence type="predicted"/>
<dbReference type="Pfam" id="PF00353">
    <property type="entry name" value="HemolysinCabind"/>
    <property type="match status" value="4"/>
</dbReference>
<gene>
    <name evidence="4" type="ORF">HUE56_17610</name>
</gene>
<dbReference type="InterPro" id="IPR050557">
    <property type="entry name" value="RTX_toxin/Mannuronan_C5-epim"/>
</dbReference>
<reference evidence="4 5" key="1">
    <citation type="submission" date="2020-06" db="EMBL/GenBank/DDBJ databases">
        <title>Complete genome of Azosprillum oryzae KACC14407.</title>
        <authorList>
            <person name="Kim M."/>
            <person name="Park Y.-J."/>
            <person name="Shin J.-H."/>
        </authorList>
    </citation>
    <scope>NUCLEOTIDE SEQUENCE [LARGE SCALE GENOMIC DNA]</scope>
    <source>
        <strain evidence="4 5">KACC 14407</strain>
    </source>
</reference>
<dbReference type="GO" id="GO:0005509">
    <property type="term" value="F:calcium ion binding"/>
    <property type="evidence" value="ECO:0007669"/>
    <property type="project" value="InterPro"/>
</dbReference>
<dbReference type="Pfam" id="PF18885">
    <property type="entry name" value="DUF5648"/>
    <property type="match status" value="1"/>
</dbReference>
<evidence type="ECO:0000259" key="3">
    <source>
        <dbReference type="Pfam" id="PF18885"/>
    </source>
</evidence>
<dbReference type="InterPro" id="IPR011049">
    <property type="entry name" value="Serralysin-like_metalloprot_C"/>
</dbReference>
<dbReference type="PANTHER" id="PTHR38340">
    <property type="entry name" value="S-LAYER PROTEIN"/>
    <property type="match status" value="1"/>
</dbReference>
<protein>
    <recommendedName>
        <fullName evidence="3">DUF5648 domain-containing protein</fullName>
    </recommendedName>
</protein>
<dbReference type="InterPro" id="IPR001343">
    <property type="entry name" value="Hemolysn_Ca-bd"/>
</dbReference>
<dbReference type="RefSeq" id="WP_149197054.1">
    <property type="nucleotide sequence ID" value="NZ_BSOV01000008.1"/>
</dbReference>
<dbReference type="EMBL" id="CP054619">
    <property type="protein sequence ID" value="QKS52224.1"/>
    <property type="molecule type" value="Genomic_DNA"/>
</dbReference>
<evidence type="ECO:0000256" key="2">
    <source>
        <dbReference type="ARBA" id="ARBA00022525"/>
    </source>
</evidence>
<sequence>MNYVYRFFNQRSGEHFYTSDPAERNNIIYQLPDFGYEGIAMTIPTGGSMQAVYRFYRKDTGTHFYTANAAERDSIISNLSNVYSYEGPAFNAASTPTGTATQAVYRFYDASRSVHFFTAYDSERDAVLASLPNYSYEGIAYYAAPPPSVPRSGALDEAWYLAAYPDVRDAVNAGLTTASAHYAAFGQREGRLPNSPDALAGDNSVVSGYSAPNYGDTVNGGAGNDILQGGDGSDVIFGETGNDYLYGLQSDILNGGSGDDTYYANSAGVVITEGLHAGNDTVYIGFSGTFNLPANVENIRLTYGFSSPLTIVGTASSDVIALPEQRYDSDSLVPSSIEILGGAGNDTIVGLRDSLIHGGSGNDLISSSYWRQFRYQDNVLTSGSDTLYGDEGNDTLVAGAGIDWLSGGSGADEFLFDFATTSRYAAVTLDKSTGFSGTTIITDFQPGEDQVRLLGSSLNAQQVLERFSDYSSTTSGYPSGVRGIFSASDFPLAYGGTLLTIELHNVSMAQLSASAFTIG</sequence>
<dbReference type="PROSITE" id="PS00330">
    <property type="entry name" value="HEMOLYSIN_CALCIUM"/>
    <property type="match status" value="1"/>
</dbReference>
<dbReference type="PRINTS" id="PR00313">
    <property type="entry name" value="CABNDNGRPT"/>
</dbReference>
<dbReference type="PANTHER" id="PTHR38340:SF1">
    <property type="entry name" value="S-LAYER PROTEIN"/>
    <property type="match status" value="1"/>
</dbReference>
<keyword evidence="2" id="KW-0964">Secreted</keyword>
<dbReference type="InterPro" id="IPR018511">
    <property type="entry name" value="Hemolysin-typ_Ca-bd_CS"/>
</dbReference>